<dbReference type="GO" id="GO:0005886">
    <property type="term" value="C:plasma membrane"/>
    <property type="evidence" value="ECO:0007669"/>
    <property type="project" value="UniProtKB-SubCell"/>
</dbReference>
<dbReference type="Proteomes" id="UP000321379">
    <property type="component" value="Unassembled WGS sequence"/>
</dbReference>
<dbReference type="Pfam" id="PF04464">
    <property type="entry name" value="Glyphos_transf"/>
    <property type="match status" value="1"/>
</dbReference>
<reference evidence="8 9" key="1">
    <citation type="submission" date="2019-08" db="EMBL/GenBank/DDBJ databases">
        <title>Bacterial whole genome sequence for Glaciihabitans sp. CHu50b-6-2.</title>
        <authorList>
            <person name="Jin L."/>
        </authorList>
    </citation>
    <scope>NUCLEOTIDE SEQUENCE [LARGE SCALE GENOMIC DNA]</scope>
    <source>
        <strain evidence="8 9">CHu50b-6-2</strain>
    </source>
</reference>
<proteinExistence type="inferred from homology"/>
<comment type="caution">
    <text evidence="8">The sequence shown here is derived from an EMBL/GenBank/DDBJ whole genome shotgun (WGS) entry which is preliminary data.</text>
</comment>
<keyword evidence="4 8" id="KW-0808">Transferase</keyword>
<dbReference type="PANTHER" id="PTHR37316">
    <property type="entry name" value="TEICHOIC ACID GLYCEROL-PHOSPHATE PRIMASE"/>
    <property type="match status" value="1"/>
</dbReference>
<evidence type="ECO:0000259" key="7">
    <source>
        <dbReference type="Pfam" id="PF00534"/>
    </source>
</evidence>
<dbReference type="RefSeq" id="WP_147782363.1">
    <property type="nucleotide sequence ID" value="NZ_VRMG01000004.1"/>
</dbReference>
<dbReference type="InterPro" id="IPR051612">
    <property type="entry name" value="Teichoic_Acid_Biosynth"/>
</dbReference>
<evidence type="ECO:0000256" key="6">
    <source>
        <dbReference type="ARBA" id="ARBA00023136"/>
    </source>
</evidence>
<evidence type="ECO:0000313" key="8">
    <source>
        <dbReference type="EMBL" id="TXN32113.1"/>
    </source>
</evidence>
<dbReference type="InterPro" id="IPR043148">
    <property type="entry name" value="TagF_C"/>
</dbReference>
<dbReference type="AlphaFoldDB" id="A0A5C8UTZ9"/>
<name>A0A5C8UTZ9_9MICO</name>
<comment type="subcellular location">
    <subcellularLocation>
        <location evidence="1">Cell membrane</location>
        <topology evidence="1">Peripheral membrane protein</topology>
    </subcellularLocation>
</comment>
<comment type="similarity">
    <text evidence="2">Belongs to the CDP-glycerol glycerophosphotransferase family.</text>
</comment>
<evidence type="ECO:0000313" key="9">
    <source>
        <dbReference type="Proteomes" id="UP000321379"/>
    </source>
</evidence>
<dbReference type="Gene3D" id="3.40.50.11820">
    <property type="match status" value="1"/>
</dbReference>
<dbReference type="Gene3D" id="3.40.50.2000">
    <property type="entry name" value="Glycogen Phosphorylase B"/>
    <property type="match status" value="2"/>
</dbReference>
<evidence type="ECO:0000256" key="1">
    <source>
        <dbReference type="ARBA" id="ARBA00004202"/>
    </source>
</evidence>
<organism evidence="8 9">
    <name type="scientific">Lacisediminihabitans profunda</name>
    <dbReference type="NCBI Taxonomy" id="2594790"/>
    <lineage>
        <taxon>Bacteria</taxon>
        <taxon>Bacillati</taxon>
        <taxon>Actinomycetota</taxon>
        <taxon>Actinomycetes</taxon>
        <taxon>Micrococcales</taxon>
        <taxon>Microbacteriaceae</taxon>
        <taxon>Lacisediminihabitans</taxon>
    </lineage>
</organism>
<evidence type="ECO:0000256" key="2">
    <source>
        <dbReference type="ARBA" id="ARBA00010488"/>
    </source>
</evidence>
<evidence type="ECO:0000256" key="3">
    <source>
        <dbReference type="ARBA" id="ARBA00022475"/>
    </source>
</evidence>
<dbReference type="InterPro" id="IPR001296">
    <property type="entry name" value="Glyco_trans_1"/>
</dbReference>
<sequence>MRLSVRRASRWVRRAVRALRFETVAFWRSRPILPGTVLYESFAGNGALCNPEAIFRELLRAADQGHLRHIWVLDGPHRHRRIRREFAGNDRVSFVEYRSAAYFRALSTTQYLINNATFPPEFSKRAGQVYLNTWHGTPLKKMGYDMPNGAFDSANTLRNFVQADFLLAQNSFMAERMYAGAYRLKGLYRGTIIEEGYPRLDRQVLNQDQFLAARARLASDGIDLGNRSIVLFAPTWKGDSFSSPADDVQQLVDFVSDLQGRLGEERYIVLLKTHQVVHQFARNDPRLRRILVSNEIPTNVVLGLSGCLITDYSSIFFDFLATGRPIVFYTPDMPDYSSTRGTYYPPAEWPGPLCSTPEEVAVAIGGLASDDAVHPGPPEPYGTWRERFTGHDDGNASSRVVDVVFRGLRDGYNLTSIEQNPRTSMLLHLGGMRSNGITTSALNLLGAIDHERFDVSAVFARPRGEQQRENQARIDPRVRQFPRLGGMNGSKILHLRRRMAERLRTAVHRSTRAQARLWDDEWMRCFGDSRFDVVADFSGYTSFWATLLLHAPKARRSIWLHNDMAAETHRVIRGRKRMQHTLPAVFDLYREFDSLVSVSASLSDVNRQHLASYGIDEKKFTSARNLLDAEHVLSGAEQELRTLADFPRDPETEEILVPEWADGLLADDGTTWFITVGRYSTEKNQDRLLRAFAIVHAAQPLARLLLVGYGPLRHHLERQIDHLGLRGAAWVTGPYSNPFPIMAAADCFVLSSNYEGQPMVILEAAILGLPVVSVDFASVRDALPNGSVHVVAMDDQALAVGMFDFLRGEVPGATIDIGGYNRAAVEEFYRATGSPVTRRATQR</sequence>
<feature type="domain" description="Glycosyl transferase family 1" evidence="7">
    <location>
        <begin position="662"/>
        <end position="807"/>
    </location>
</feature>
<gene>
    <name evidence="8" type="ORF">FVP33_04140</name>
</gene>
<dbReference type="SUPFAM" id="SSF53756">
    <property type="entry name" value="UDP-Glycosyltransferase/glycogen phosphorylase"/>
    <property type="match status" value="2"/>
</dbReference>
<dbReference type="GO" id="GO:0019350">
    <property type="term" value="P:teichoic acid biosynthetic process"/>
    <property type="evidence" value="ECO:0007669"/>
    <property type="project" value="UniProtKB-KW"/>
</dbReference>
<accession>A0A5C8UTZ9</accession>
<keyword evidence="5" id="KW-0777">Teichoic acid biosynthesis</keyword>
<dbReference type="InterPro" id="IPR043149">
    <property type="entry name" value="TagF_N"/>
</dbReference>
<protein>
    <submittedName>
        <fullName evidence="8">Glycosyltransferase</fullName>
    </submittedName>
</protein>
<keyword evidence="6" id="KW-0472">Membrane</keyword>
<dbReference type="Pfam" id="PF00534">
    <property type="entry name" value="Glycos_transf_1"/>
    <property type="match status" value="1"/>
</dbReference>
<dbReference type="CDD" id="cd03811">
    <property type="entry name" value="GT4_GT28_WabH-like"/>
    <property type="match status" value="1"/>
</dbReference>
<dbReference type="EMBL" id="VRMG01000004">
    <property type="protein sequence ID" value="TXN32113.1"/>
    <property type="molecule type" value="Genomic_DNA"/>
</dbReference>
<keyword evidence="9" id="KW-1185">Reference proteome</keyword>
<evidence type="ECO:0000256" key="5">
    <source>
        <dbReference type="ARBA" id="ARBA00022944"/>
    </source>
</evidence>
<dbReference type="GO" id="GO:0047355">
    <property type="term" value="F:CDP-glycerol glycerophosphotransferase activity"/>
    <property type="evidence" value="ECO:0007669"/>
    <property type="project" value="InterPro"/>
</dbReference>
<evidence type="ECO:0000256" key="4">
    <source>
        <dbReference type="ARBA" id="ARBA00022679"/>
    </source>
</evidence>
<keyword evidence="3" id="KW-1003">Cell membrane</keyword>
<dbReference type="InterPro" id="IPR007554">
    <property type="entry name" value="Glycerophosphate_synth"/>
</dbReference>
<dbReference type="Gene3D" id="3.40.50.12580">
    <property type="match status" value="1"/>
</dbReference>
<dbReference type="PANTHER" id="PTHR37316:SF3">
    <property type="entry name" value="TEICHOIC ACID GLYCEROL-PHOSPHATE TRANSFERASE"/>
    <property type="match status" value="1"/>
</dbReference>